<protein>
    <submittedName>
        <fullName evidence="2">Uncharacterized protein</fullName>
    </submittedName>
</protein>
<sequence length="44" mass="5055">MNRRTRGEAPEAKPVLPSGKPWEVTFRRTEPVMSRWSRARGSSV</sequence>
<comment type="caution">
    <text evidence="2">The sequence shown here is derived from an EMBL/GenBank/DDBJ whole genome shotgun (WGS) entry which is preliminary data.</text>
</comment>
<reference evidence="2 3" key="1">
    <citation type="submission" date="2020-08" db="EMBL/GenBank/DDBJ databases">
        <title>Sequencing the genomes of 1000 actinobacteria strains.</title>
        <authorList>
            <person name="Klenk H.-P."/>
        </authorList>
    </citation>
    <scope>NUCLEOTIDE SEQUENCE [LARGE SCALE GENOMIC DNA]</scope>
    <source>
        <strain evidence="2 3">DSM 40483</strain>
    </source>
</reference>
<evidence type="ECO:0000313" key="3">
    <source>
        <dbReference type="Proteomes" id="UP000565089"/>
    </source>
</evidence>
<dbReference type="Proteomes" id="UP000565089">
    <property type="component" value="Unassembled WGS sequence"/>
</dbReference>
<dbReference type="EMBL" id="JACHMS010000001">
    <property type="protein sequence ID" value="MBB4717247.1"/>
    <property type="molecule type" value="Genomic_DNA"/>
</dbReference>
<evidence type="ECO:0000256" key="1">
    <source>
        <dbReference type="SAM" id="MobiDB-lite"/>
    </source>
</evidence>
<dbReference type="RefSeq" id="WP_281402957.1">
    <property type="nucleotide sequence ID" value="NZ_JACHMS010000001.1"/>
</dbReference>
<accession>A0A7W7DV25</accession>
<organism evidence="2 3">
    <name type="scientific">Streptomyces luteogriseus</name>
    <dbReference type="NCBI Taxonomy" id="68233"/>
    <lineage>
        <taxon>Bacteria</taxon>
        <taxon>Bacillati</taxon>
        <taxon>Actinomycetota</taxon>
        <taxon>Actinomycetes</taxon>
        <taxon>Kitasatosporales</taxon>
        <taxon>Streptomycetaceae</taxon>
        <taxon>Streptomyces</taxon>
    </lineage>
</organism>
<dbReference type="AlphaFoldDB" id="A0A7W7DV25"/>
<gene>
    <name evidence="2" type="ORF">BJ965_007129</name>
</gene>
<evidence type="ECO:0000313" key="2">
    <source>
        <dbReference type="EMBL" id="MBB4717247.1"/>
    </source>
</evidence>
<name>A0A7W7DV25_9ACTN</name>
<feature type="region of interest" description="Disordered" evidence="1">
    <location>
        <begin position="1"/>
        <end position="22"/>
    </location>
</feature>
<dbReference type="GeneID" id="95799804"/>
<proteinExistence type="predicted"/>
<feature type="compositionally biased region" description="Basic and acidic residues" evidence="1">
    <location>
        <begin position="1"/>
        <end position="11"/>
    </location>
</feature>
<keyword evidence="3" id="KW-1185">Reference proteome</keyword>